<dbReference type="EMBL" id="CP002158">
    <property type="protein sequence ID" value="ADL27297.1"/>
    <property type="molecule type" value="Genomic_DNA"/>
</dbReference>
<dbReference type="Proteomes" id="UP000001497">
    <property type="component" value="Chromosome"/>
</dbReference>
<reference evidence="2 5" key="1">
    <citation type="submission" date="2009-10" db="EMBL/GenBank/DDBJ databases">
        <title>Complete sequence of Fibrobacter succinogenes subsp. succinogenes S85.</title>
        <authorList>
            <consortium name="US DOE Joint Genome Institute"/>
            <person name="Lucas S."/>
            <person name="Copeland A."/>
            <person name="Lapidus A."/>
            <person name="Glavina del Rio T."/>
            <person name="Tice H."/>
            <person name="Bruce D."/>
            <person name="Goodwin L."/>
            <person name="Pitluck S."/>
            <person name="Chertkov O."/>
            <person name="Detter J.C."/>
            <person name="Han C."/>
            <person name="Tapia R."/>
            <person name="Larimer F."/>
            <person name="Land M."/>
            <person name="Hauser L."/>
            <person name="Kyrpides N."/>
            <person name="Mikhailova N."/>
            <person name="Weimer P.J."/>
            <person name="Stevenson D.M."/>
            <person name="Boyum J."/>
            <person name="Brumm P.I."/>
            <person name="Mead D."/>
        </authorList>
    </citation>
    <scope>NUCLEOTIDE SEQUENCE [LARGE SCALE GENOMIC DNA]</scope>
    <source>
        <strain evidence="5">ATCC 19169 / S85</strain>
        <strain evidence="2">S85</strain>
    </source>
</reference>
<proteinExistence type="predicted"/>
<dbReference type="STRING" id="59374.FSU_0877"/>
<reference evidence="3" key="3">
    <citation type="submission" date="2010-08" db="EMBL/GenBank/DDBJ databases">
        <authorList>
            <person name="Durkin A.S."/>
            <person name="Nelson K.E."/>
            <person name="Morrison M."/>
            <person name="Forsberg C.W."/>
            <person name="Wilson D.B."/>
            <person name="Russell J.B."/>
            <person name="Cann I.K.O."/>
            <person name="Mackie R.I."/>
            <person name="White B.A."/>
        </authorList>
    </citation>
    <scope>NUCLEOTIDE SEQUENCE</scope>
    <source>
        <strain evidence="3">S85</strain>
    </source>
</reference>
<dbReference type="HOGENOM" id="CLU_120404_0_0_0"/>
<organism evidence="3 4">
    <name type="scientific">Fibrobacter succinogenes (strain ATCC 19169 / S85)</name>
    <dbReference type="NCBI Taxonomy" id="59374"/>
    <lineage>
        <taxon>Bacteria</taxon>
        <taxon>Pseudomonadati</taxon>
        <taxon>Fibrobacterota</taxon>
        <taxon>Fibrobacteria</taxon>
        <taxon>Fibrobacterales</taxon>
        <taxon>Fibrobacteraceae</taxon>
        <taxon>Fibrobacter</taxon>
    </lineage>
</organism>
<gene>
    <name evidence="2" type="ordered locus">Fisuc_0459</name>
    <name evidence="3" type="ordered locus">FSU_0877</name>
</gene>
<evidence type="ECO:0000313" key="3">
    <source>
        <dbReference type="EMBL" id="ADL27297.1"/>
    </source>
</evidence>
<keyword evidence="1" id="KW-0732">Signal</keyword>
<dbReference type="Proteomes" id="UP000000517">
    <property type="component" value="Chromosome"/>
</dbReference>
<dbReference type="KEGG" id="fsc:FSU_0877"/>
<dbReference type="OrthoDB" id="9806492at2"/>
<sequence>MKRIILSALCISTLAFANVTTNIKSSEMATQVIAETSVSTSDKTEANYEFRNDGIPWNREFDSDRMVRHQTFDPALKVAYSYSLNFVAGSFGSFANQSFMGHFAYEFTPNLHLYANIGLWTPIYANISNGSRIAREDLRQGNVSVLIPDVSLEYKPSENTLIRISYVNERDALKAYGPRSFFHSECPSRSSVLCQ</sequence>
<evidence type="ECO:0000256" key="1">
    <source>
        <dbReference type="SAM" id="SignalP"/>
    </source>
</evidence>
<dbReference type="KEGG" id="fsu:Fisuc_0459"/>
<keyword evidence="5" id="KW-1185">Reference proteome</keyword>
<evidence type="ECO:0000313" key="2">
    <source>
        <dbReference type="EMBL" id="ACX74071.1"/>
    </source>
</evidence>
<evidence type="ECO:0000313" key="5">
    <source>
        <dbReference type="Proteomes" id="UP000001497"/>
    </source>
</evidence>
<dbReference type="AlphaFoldDB" id="C9RLC4"/>
<reference evidence="4" key="2">
    <citation type="submission" date="2010-08" db="EMBL/GenBank/DDBJ databases">
        <title>Complete sequence of Fibrobacter succinogenes subsp. succinogenes S85.</title>
        <authorList>
            <person name="Durkin A.S."/>
            <person name="Nelson K.E."/>
            <person name="Morrison M."/>
            <person name="Forsberg C.W."/>
            <person name="Wilson D.B."/>
            <person name="Russell J.B."/>
            <person name="Cann I.K.O."/>
            <person name="Mackie R.I."/>
            <person name="White B.A."/>
        </authorList>
    </citation>
    <scope>NUCLEOTIDE SEQUENCE [LARGE SCALE GENOMIC DNA]</scope>
    <source>
        <strain evidence="4">ATCC 19169 / S85</strain>
    </source>
</reference>
<protein>
    <submittedName>
        <fullName evidence="3">Uncharacterized protein</fullName>
    </submittedName>
</protein>
<evidence type="ECO:0000313" key="4">
    <source>
        <dbReference type="Proteomes" id="UP000000517"/>
    </source>
</evidence>
<accession>C9RLC4</accession>
<name>C9RLC4_FIBSS</name>
<feature type="chain" id="PRO_5003002245" evidence="1">
    <location>
        <begin position="18"/>
        <end position="195"/>
    </location>
</feature>
<feature type="signal peptide" evidence="1">
    <location>
        <begin position="1"/>
        <end position="17"/>
    </location>
</feature>
<dbReference type="EMBL" id="CP001792">
    <property type="protein sequence ID" value="ACX74071.1"/>
    <property type="molecule type" value="Genomic_DNA"/>
</dbReference>